<evidence type="ECO:0000256" key="2">
    <source>
        <dbReference type="PIRNR" id="PIRNR005897"/>
    </source>
</evidence>
<dbReference type="SMART" id="SM00448">
    <property type="entry name" value="REC"/>
    <property type="match status" value="1"/>
</dbReference>
<dbReference type="InterPro" id="IPR001789">
    <property type="entry name" value="Sig_transdc_resp-reg_receiver"/>
</dbReference>
<feature type="modified residue" description="4-aspartylphosphate" evidence="3">
    <location>
        <position position="295"/>
    </location>
</feature>
<reference evidence="5 6" key="1">
    <citation type="submission" date="2024-09" db="EMBL/GenBank/DDBJ databases">
        <title>Floridaenema gen nov. (Aerosakkonemataceae, Aerosakkonematales ord. nov., Cyanobacteria) from benthic tropical and subtropical fresh waters, with the description of four new species.</title>
        <authorList>
            <person name="Moretto J.A."/>
            <person name="Berthold D.E."/>
            <person name="Lefler F.W."/>
            <person name="Huang I.-S."/>
            <person name="Laughinghouse H. IV."/>
        </authorList>
    </citation>
    <scope>NUCLEOTIDE SEQUENCE [LARGE SCALE GENOMIC DNA]</scope>
    <source>
        <strain evidence="5 6">BLCC-F50</strain>
    </source>
</reference>
<dbReference type="InterPro" id="IPR025497">
    <property type="entry name" value="PatA-like_N"/>
</dbReference>
<dbReference type="RefSeq" id="WP_413262387.1">
    <property type="nucleotide sequence ID" value="NZ_JBHFNR010000050.1"/>
</dbReference>
<dbReference type="PIRSF" id="PIRSF005897">
    <property type="entry name" value="RR_PatA"/>
    <property type="match status" value="1"/>
</dbReference>
<keyword evidence="6" id="KW-1185">Reference proteome</keyword>
<dbReference type="Pfam" id="PF00072">
    <property type="entry name" value="Response_reg"/>
    <property type="match status" value="1"/>
</dbReference>
<proteinExistence type="evidence at transcript level"/>
<evidence type="ECO:0000256" key="3">
    <source>
        <dbReference type="PROSITE-ProRule" id="PRU00169"/>
    </source>
</evidence>
<dbReference type="Pfam" id="PF14332">
    <property type="entry name" value="DUF4388"/>
    <property type="match status" value="1"/>
</dbReference>
<comment type="subcellular location">
    <subcellularLocation>
        <location evidence="2">Cell septum</location>
    </subcellularLocation>
</comment>
<dbReference type="InterPro" id="IPR024186">
    <property type="entry name" value="Sig_transdc_resp-reg_PatA"/>
</dbReference>
<dbReference type="InterPro" id="IPR011006">
    <property type="entry name" value="CheY-like_superfamily"/>
</dbReference>
<comment type="induction">
    <text evidence="2">By nitrogen starvation.</text>
</comment>
<keyword evidence="1 3" id="KW-0597">Phosphoprotein</keyword>
<evidence type="ECO:0000256" key="1">
    <source>
        <dbReference type="ARBA" id="ARBA00022553"/>
    </source>
</evidence>
<dbReference type="PROSITE" id="PS50110">
    <property type="entry name" value="RESPONSE_REGULATORY"/>
    <property type="match status" value="1"/>
</dbReference>
<dbReference type="InterPro" id="IPR050595">
    <property type="entry name" value="Bact_response_regulator"/>
</dbReference>
<accession>A0ABV4XLX1</accession>
<evidence type="ECO:0000313" key="6">
    <source>
        <dbReference type="Proteomes" id="UP001576784"/>
    </source>
</evidence>
<evidence type="ECO:0000259" key="4">
    <source>
        <dbReference type="PROSITE" id="PS50110"/>
    </source>
</evidence>
<organism evidence="5 6">
    <name type="scientific">Floridaenema flaviceps BLCC-F50</name>
    <dbReference type="NCBI Taxonomy" id="3153642"/>
    <lineage>
        <taxon>Bacteria</taxon>
        <taxon>Bacillati</taxon>
        <taxon>Cyanobacteriota</taxon>
        <taxon>Cyanophyceae</taxon>
        <taxon>Oscillatoriophycideae</taxon>
        <taxon>Aerosakkonematales</taxon>
        <taxon>Aerosakkonemataceae</taxon>
        <taxon>Floridanema</taxon>
        <taxon>Floridanema flaviceps</taxon>
    </lineage>
</organism>
<dbReference type="EMBL" id="JBHFNR010000050">
    <property type="protein sequence ID" value="MFB2892717.1"/>
    <property type="molecule type" value="Genomic_DNA"/>
</dbReference>
<sequence length="364" mass="42157">MLVHQKQATGELIINNNSTQYRLCFFLGQLLYAIKETHRIRRWQRGLKRYCPNWVIDNSQPINSEIWECELLHQGMIEGRLNAAQVKALVREITQEVLFSLNPYVCSKYQWRTCKYAKSESTFYLTLCPLEIKQILKNCQNLWQQWQEMGLAYINPEFAPVVKQSPSVLTKCSADTFLNLTALFNGHYTLWDIAFKMKQPLLRVGRLLHYFYQQGLLELQTVSDLPIPYKCNLQIKGDSHGKKPPIIVCVDDSPLVGKYLKEVLTPAGYQVFYIQDPVGGIATLTKCKPDLIFLDLVMPNTDGYNLCRFLRKISTFRKTPIIMLTAWDGWMNRARAKLVGADDFLAKPFKTEQLKEIIDKYISP</sequence>
<dbReference type="Proteomes" id="UP001576784">
    <property type="component" value="Unassembled WGS sequence"/>
</dbReference>
<dbReference type="SUPFAM" id="SSF52172">
    <property type="entry name" value="CheY-like"/>
    <property type="match status" value="1"/>
</dbReference>
<dbReference type="PANTHER" id="PTHR44591">
    <property type="entry name" value="STRESS RESPONSE REGULATOR PROTEIN 1"/>
    <property type="match status" value="1"/>
</dbReference>
<protein>
    <recommendedName>
        <fullName evidence="2">Protein PatA</fullName>
    </recommendedName>
</protein>
<keyword evidence="2" id="KW-0902">Two-component regulatory system</keyword>
<dbReference type="Gene3D" id="3.40.50.2300">
    <property type="match status" value="1"/>
</dbReference>
<gene>
    <name evidence="5" type="ORF">ACE1CI_07220</name>
</gene>
<feature type="domain" description="Response regulatory" evidence="4">
    <location>
        <begin position="246"/>
        <end position="362"/>
    </location>
</feature>
<comment type="caution">
    <text evidence="5">The sequence shown here is derived from an EMBL/GenBank/DDBJ whole genome shotgun (WGS) entry which is preliminary data.</text>
</comment>
<dbReference type="PANTHER" id="PTHR44591:SF23">
    <property type="entry name" value="CHEY SUBFAMILY"/>
    <property type="match status" value="1"/>
</dbReference>
<evidence type="ECO:0000313" key="5">
    <source>
        <dbReference type="EMBL" id="MFB2892717.1"/>
    </source>
</evidence>
<comment type="function">
    <text evidence="2">Controls heterocyst pattern formation.</text>
</comment>
<name>A0ABV4XLX1_9CYAN</name>
<keyword evidence="2" id="KW-0364">Heterocyst</keyword>